<sequence>MNIIDVYHQCGHNDVWNFDIFNKDNVGDGFIFAPKMAKYDKIEDLGFDIKTVSFFDPQFYYPRSTVKKFSKIDFFPNVITGGYSTTTYEELCYESANKCVEFQVSQDYKFIVIPTIVYDETPQNYMDILRSLYIEPFLQECLKQDFNHKKILLSIVIKETQLANQDFKNELLNLITGYEEIQGVYLVPSIKTTSKRVKDINYIFNLLTFIQDLKDNDMYVHLAYIDIEGLLFSMADIDSVSIGVFENMRKFNLEDFKEKNDGSHPNGPNRRIYSNKLFQWIDFDYIGAIENLDIFDSLFENNKYVSFNVPKEKNWHFRNPELYKHYMMSIFNQYKSLPSDYENRYNYILNNLKEAIRLNEMLYNEGVLFNSDNNGEHLYKWATAINRYNKYLKGE</sequence>
<comment type="caution">
    <text evidence="1">The sequence shown here is derived from an EMBL/GenBank/DDBJ whole genome shotgun (WGS) entry which is preliminary data.</text>
</comment>
<dbReference type="EMBL" id="LZYZ01000007">
    <property type="protein sequence ID" value="OOM09411.1"/>
    <property type="molecule type" value="Genomic_DNA"/>
</dbReference>
<dbReference type="RefSeq" id="WP_077866719.1">
    <property type="nucleotide sequence ID" value="NZ_LZYZ01000007.1"/>
</dbReference>
<name>A0A1S8MZC8_CLOSA</name>
<evidence type="ECO:0000313" key="1">
    <source>
        <dbReference type="EMBL" id="OOM09411.1"/>
    </source>
</evidence>
<protein>
    <submittedName>
        <fullName evidence="1">Uncharacterized protein</fullName>
    </submittedName>
</protein>
<proteinExistence type="predicted"/>
<organism evidence="1 2">
    <name type="scientific">Clostridium saccharobutylicum</name>
    <dbReference type="NCBI Taxonomy" id="169679"/>
    <lineage>
        <taxon>Bacteria</taxon>
        <taxon>Bacillati</taxon>
        <taxon>Bacillota</taxon>
        <taxon>Clostridia</taxon>
        <taxon>Eubacteriales</taxon>
        <taxon>Clostridiaceae</taxon>
        <taxon>Clostridium</taxon>
    </lineage>
</organism>
<evidence type="ECO:0000313" key="2">
    <source>
        <dbReference type="Proteomes" id="UP000191154"/>
    </source>
</evidence>
<reference evidence="1 2" key="1">
    <citation type="submission" date="2016-05" db="EMBL/GenBank/DDBJ databases">
        <title>Microbial solvent formation.</title>
        <authorList>
            <person name="Poehlein A."/>
            <person name="Montoya Solano J.D."/>
            <person name="Flitsch S."/>
            <person name="Krabben P."/>
            <person name="Duerre P."/>
            <person name="Daniel R."/>
        </authorList>
    </citation>
    <scope>NUCLEOTIDE SEQUENCE [LARGE SCALE GENOMIC DNA]</scope>
    <source>
        <strain evidence="1 2">L1-8</strain>
    </source>
</reference>
<gene>
    <name evidence="1" type="ORF">CLOSAC_36920</name>
</gene>
<dbReference type="AlphaFoldDB" id="A0A1S8MZC8"/>
<accession>A0A1S8MZC8</accession>
<dbReference type="Proteomes" id="UP000191154">
    <property type="component" value="Unassembled WGS sequence"/>
</dbReference>